<dbReference type="SUPFAM" id="SSF47203">
    <property type="entry name" value="Acyl-CoA dehydrogenase C-terminal domain-like"/>
    <property type="match status" value="1"/>
</dbReference>
<dbReference type="InterPro" id="IPR006091">
    <property type="entry name" value="Acyl-CoA_Oxase/DH_mid-dom"/>
</dbReference>
<evidence type="ECO:0000256" key="1">
    <source>
        <dbReference type="ARBA" id="ARBA00022630"/>
    </source>
</evidence>
<sequence length="402" mass="44658">MDMRPTRRQKKLIDRARELAMECFAPRAADLDRTAEFPFADYDDLRDAGFLGLCVPEEYGGLGADLETYCLVSEQIAQGNASTALSYNMHCLTMLMMGEMADAHEMSEVKRARHEVLRTANFCEVIEKNVFYGQPHSEPVEEGETDHVFKVGGRRFGTTADKTEGGYRLNGRKFFVSLSGAADYFATPAILNEDGPFVERTLYLKVPCDAPGVTFTGEWDPIGMRATVSRDMELENVLVPEEAEILPPGVFGGLYLTSAHGPLLFSATFLGIMQAAYTYTLDYLTGGVPGAPPKDQIGPVMGNSIAHMLFMVEAARALYYRSISEAKLRPTHEIRQRARAAHMTIQQTVVEVAQEAIRVCGGRALLKKYPLERFLRDAQAASVMRPWTREIATQATWESAIE</sequence>
<dbReference type="GO" id="GO:0005737">
    <property type="term" value="C:cytoplasm"/>
    <property type="evidence" value="ECO:0007669"/>
    <property type="project" value="UniProtKB-SubCell"/>
</dbReference>
<dbReference type="Gene3D" id="1.10.540.10">
    <property type="entry name" value="Acyl-CoA dehydrogenase/oxidase, N-terminal domain"/>
    <property type="match status" value="1"/>
</dbReference>
<dbReference type="CDD" id="cd00567">
    <property type="entry name" value="ACAD"/>
    <property type="match status" value="1"/>
</dbReference>
<dbReference type="GO" id="GO:0003995">
    <property type="term" value="F:acyl-CoA dehydrogenase activity"/>
    <property type="evidence" value="ECO:0007669"/>
    <property type="project" value="TreeGrafter"/>
</dbReference>
<evidence type="ECO:0000259" key="5">
    <source>
        <dbReference type="Pfam" id="PF08028"/>
    </source>
</evidence>
<dbReference type="Pfam" id="PF02771">
    <property type="entry name" value="Acyl-CoA_dh_N"/>
    <property type="match status" value="1"/>
</dbReference>
<evidence type="ECO:0000259" key="4">
    <source>
        <dbReference type="Pfam" id="PF02771"/>
    </source>
</evidence>
<dbReference type="InterPro" id="IPR013107">
    <property type="entry name" value="Acyl-CoA_DH_C"/>
</dbReference>
<evidence type="ECO:0008006" key="7">
    <source>
        <dbReference type="Google" id="ProtNLM"/>
    </source>
</evidence>
<evidence type="ECO:0000259" key="3">
    <source>
        <dbReference type="Pfam" id="PF02770"/>
    </source>
</evidence>
<dbReference type="PIRSF" id="PIRSF016578">
    <property type="entry name" value="HsaA"/>
    <property type="match status" value="1"/>
</dbReference>
<feature type="domain" description="Acyl-CoA oxidase/dehydrogenase middle" evidence="3">
    <location>
        <begin position="158"/>
        <end position="237"/>
    </location>
</feature>
<keyword evidence="1" id="KW-0285">Flavoprotein</keyword>
<dbReference type="Pfam" id="PF02770">
    <property type="entry name" value="Acyl-CoA_dh_M"/>
    <property type="match status" value="1"/>
</dbReference>
<dbReference type="Gene3D" id="2.40.110.10">
    <property type="entry name" value="Butyryl-CoA Dehydrogenase, subunit A, domain 2"/>
    <property type="match status" value="1"/>
</dbReference>
<reference evidence="6" key="1">
    <citation type="submission" date="2018-05" db="EMBL/GenBank/DDBJ databases">
        <authorList>
            <person name="Lanie J.A."/>
            <person name="Ng W.-L."/>
            <person name="Kazmierczak K.M."/>
            <person name="Andrzejewski T.M."/>
            <person name="Davidsen T.M."/>
            <person name="Wayne K.J."/>
            <person name="Tettelin H."/>
            <person name="Glass J.I."/>
            <person name="Rusch D."/>
            <person name="Podicherti R."/>
            <person name="Tsui H.-C.T."/>
            <person name="Winkler M.E."/>
        </authorList>
    </citation>
    <scope>NUCLEOTIDE SEQUENCE</scope>
</reference>
<dbReference type="PANTHER" id="PTHR43884:SF25">
    <property type="entry name" value="ACYL-COA DEHYDROGENASE YDBM-RELATED"/>
    <property type="match status" value="1"/>
</dbReference>
<dbReference type="InterPro" id="IPR036250">
    <property type="entry name" value="AcylCo_DH-like_C"/>
</dbReference>
<feature type="domain" description="Acyl-CoA dehydrogenase/oxidase N-terminal" evidence="4">
    <location>
        <begin position="7"/>
        <end position="94"/>
    </location>
</feature>
<feature type="non-terminal residue" evidence="6">
    <location>
        <position position="402"/>
    </location>
</feature>
<keyword evidence="2" id="KW-0560">Oxidoreductase</keyword>
<dbReference type="InterPro" id="IPR013786">
    <property type="entry name" value="AcylCoA_DH/ox_N"/>
</dbReference>
<dbReference type="GO" id="GO:0050660">
    <property type="term" value="F:flavin adenine dinucleotide binding"/>
    <property type="evidence" value="ECO:0007669"/>
    <property type="project" value="InterPro"/>
</dbReference>
<dbReference type="SUPFAM" id="SSF56645">
    <property type="entry name" value="Acyl-CoA dehydrogenase NM domain-like"/>
    <property type="match status" value="1"/>
</dbReference>
<dbReference type="EMBL" id="UINC01059962">
    <property type="protein sequence ID" value="SVB83955.1"/>
    <property type="molecule type" value="Genomic_DNA"/>
</dbReference>
<dbReference type="InterPro" id="IPR009100">
    <property type="entry name" value="AcylCoA_DH/oxidase_NM_dom_sf"/>
</dbReference>
<gene>
    <name evidence="6" type="ORF">METZ01_LOCUS236809</name>
</gene>
<dbReference type="AlphaFoldDB" id="A0A382HA04"/>
<accession>A0A382HA04</accession>
<dbReference type="GO" id="GO:0004497">
    <property type="term" value="F:monooxygenase activity"/>
    <property type="evidence" value="ECO:0007669"/>
    <property type="project" value="UniProtKB-KW"/>
</dbReference>
<name>A0A382HA04_9ZZZZ</name>
<evidence type="ECO:0000256" key="2">
    <source>
        <dbReference type="ARBA" id="ARBA00023002"/>
    </source>
</evidence>
<dbReference type="Gene3D" id="1.20.140.10">
    <property type="entry name" value="Butyryl-CoA Dehydrogenase, subunit A, domain 3"/>
    <property type="match status" value="1"/>
</dbReference>
<dbReference type="InterPro" id="IPR037069">
    <property type="entry name" value="AcylCoA_DH/ox_N_sf"/>
</dbReference>
<proteinExistence type="predicted"/>
<dbReference type="PANTHER" id="PTHR43884">
    <property type="entry name" value="ACYL-COA DEHYDROGENASE"/>
    <property type="match status" value="1"/>
</dbReference>
<feature type="domain" description="Acyl-CoA dehydrogenase C-terminal" evidence="5">
    <location>
        <begin position="264"/>
        <end position="382"/>
    </location>
</feature>
<evidence type="ECO:0000313" key="6">
    <source>
        <dbReference type="EMBL" id="SVB83955.1"/>
    </source>
</evidence>
<protein>
    <recommendedName>
        <fullName evidence="7">Acyl-CoA dehydrogenase</fullName>
    </recommendedName>
</protein>
<dbReference type="Pfam" id="PF08028">
    <property type="entry name" value="Acyl-CoA_dh_2"/>
    <property type="match status" value="1"/>
</dbReference>
<dbReference type="InterPro" id="IPR046373">
    <property type="entry name" value="Acyl-CoA_Oxase/DH_mid-dom_sf"/>
</dbReference>
<organism evidence="6">
    <name type="scientific">marine metagenome</name>
    <dbReference type="NCBI Taxonomy" id="408172"/>
    <lineage>
        <taxon>unclassified sequences</taxon>
        <taxon>metagenomes</taxon>
        <taxon>ecological metagenomes</taxon>
    </lineage>
</organism>